<dbReference type="Proteomes" id="UP001610335">
    <property type="component" value="Unassembled WGS sequence"/>
</dbReference>
<dbReference type="PANTHER" id="PTHR43111">
    <property type="entry name" value="ALDEHYDE DEHYDROGENASE B-RELATED"/>
    <property type="match status" value="1"/>
</dbReference>
<keyword evidence="1" id="KW-0812">Transmembrane</keyword>
<protein>
    <submittedName>
        <fullName evidence="2">Aldehyde dehydrogenase PutA</fullName>
    </submittedName>
</protein>
<organism evidence="2 3">
    <name type="scientific">Aspergillus cavernicola</name>
    <dbReference type="NCBI Taxonomy" id="176166"/>
    <lineage>
        <taxon>Eukaryota</taxon>
        <taxon>Fungi</taxon>
        <taxon>Dikarya</taxon>
        <taxon>Ascomycota</taxon>
        <taxon>Pezizomycotina</taxon>
        <taxon>Eurotiomycetes</taxon>
        <taxon>Eurotiomycetidae</taxon>
        <taxon>Eurotiales</taxon>
        <taxon>Aspergillaceae</taxon>
        <taxon>Aspergillus</taxon>
        <taxon>Aspergillus subgen. Nidulantes</taxon>
    </lineage>
</organism>
<evidence type="ECO:0000256" key="1">
    <source>
        <dbReference type="SAM" id="Phobius"/>
    </source>
</evidence>
<accession>A0ABR4HK14</accession>
<dbReference type="EMBL" id="JBFXLS010000108">
    <property type="protein sequence ID" value="KAL2815821.1"/>
    <property type="molecule type" value="Genomic_DNA"/>
</dbReference>
<dbReference type="Gene3D" id="3.40.309.10">
    <property type="entry name" value="Aldehyde Dehydrogenase, Chain A, domain 2"/>
    <property type="match status" value="1"/>
</dbReference>
<sequence>MVSPQPFARLVAAEIDGRAHNIRYCQSQFHRLQSALVQHIDQIKNAILTDSGNAAEEVQAEICYALKEIRTHYLSLNLEEDLEREYRVAKGKDNEDARRGTGIVYIVPGTHTMFFSVVAALSAAIAAGNCVILELTKNTMALPPLLRQILPQALDADTFAISEERPDAAFLNKMLVVAQTAISSLPAQSLVSPVTARTVAVVDRTADIQGAAQALVTARFAFGGRSTYSPDIVLVQEFAMKTFVEAIIHHSSKYLSGPAGEERQKAIINPRRSSPGLSFLDHAHKDASARVLVSGSGWGIVEVHDRASPRLQTKVEEKVLVLHPVTSLDDAIDLSASMGTLAATYAFADPPSAQYLTQFIDAHISWINQVPIEMLIGPASPIPIASSMTPTRETRYSTTLFQTPRPQFISQSSNATLVHRVLDRPIHSQEAIAAWRDAIAPLPGTGQRAGGSIGFFERGMITGGVITLFSFVATVLTLGYYTFSVVRGWRG</sequence>
<dbReference type="InterPro" id="IPR016163">
    <property type="entry name" value="Ald_DH_C"/>
</dbReference>
<proteinExistence type="predicted"/>
<dbReference type="InterPro" id="IPR016162">
    <property type="entry name" value="Ald_DH_N"/>
</dbReference>
<evidence type="ECO:0000313" key="3">
    <source>
        <dbReference type="Proteomes" id="UP001610335"/>
    </source>
</evidence>
<feature type="transmembrane region" description="Helical" evidence="1">
    <location>
        <begin position="460"/>
        <end position="483"/>
    </location>
</feature>
<keyword evidence="1" id="KW-1133">Transmembrane helix</keyword>
<comment type="caution">
    <text evidence="2">The sequence shown here is derived from an EMBL/GenBank/DDBJ whole genome shotgun (WGS) entry which is preliminary data.</text>
</comment>
<name>A0ABR4HK14_9EURO</name>
<dbReference type="Gene3D" id="3.40.605.10">
    <property type="entry name" value="Aldehyde Dehydrogenase, Chain A, domain 1"/>
    <property type="match status" value="1"/>
</dbReference>
<dbReference type="SUPFAM" id="SSF53720">
    <property type="entry name" value="ALDH-like"/>
    <property type="match status" value="1"/>
</dbReference>
<evidence type="ECO:0000313" key="2">
    <source>
        <dbReference type="EMBL" id="KAL2815821.1"/>
    </source>
</evidence>
<reference evidence="2 3" key="1">
    <citation type="submission" date="2024-07" db="EMBL/GenBank/DDBJ databases">
        <title>Section-level genome sequencing and comparative genomics of Aspergillus sections Usti and Cavernicolus.</title>
        <authorList>
            <consortium name="Lawrence Berkeley National Laboratory"/>
            <person name="Nybo J.L."/>
            <person name="Vesth T.C."/>
            <person name="Theobald S."/>
            <person name="Frisvad J.C."/>
            <person name="Larsen T.O."/>
            <person name="Kjaerboelling I."/>
            <person name="Rothschild-Mancinelli K."/>
            <person name="Lyhne E.K."/>
            <person name="Kogle M.E."/>
            <person name="Barry K."/>
            <person name="Clum A."/>
            <person name="Na H."/>
            <person name="Ledsgaard L."/>
            <person name="Lin J."/>
            <person name="Lipzen A."/>
            <person name="Kuo A."/>
            <person name="Riley R."/>
            <person name="Mondo S."/>
            <person name="LaButti K."/>
            <person name="Haridas S."/>
            <person name="Pangalinan J."/>
            <person name="Salamov A.A."/>
            <person name="Simmons B.A."/>
            <person name="Magnuson J.K."/>
            <person name="Chen J."/>
            <person name="Drula E."/>
            <person name="Henrissat B."/>
            <person name="Wiebenga A."/>
            <person name="Lubbers R.J."/>
            <person name="Gomes A.C."/>
            <person name="Makela M.R."/>
            <person name="Stajich J."/>
            <person name="Grigoriev I.V."/>
            <person name="Mortensen U.H."/>
            <person name="De vries R.P."/>
            <person name="Baker S.E."/>
            <person name="Andersen M.R."/>
        </authorList>
    </citation>
    <scope>NUCLEOTIDE SEQUENCE [LARGE SCALE GENOMIC DNA]</scope>
    <source>
        <strain evidence="2 3">CBS 600.67</strain>
    </source>
</reference>
<keyword evidence="1" id="KW-0472">Membrane</keyword>
<keyword evidence="3" id="KW-1185">Reference proteome</keyword>
<dbReference type="PANTHER" id="PTHR43111:SF1">
    <property type="entry name" value="ALDEHYDE DEHYDROGENASE B-RELATED"/>
    <property type="match status" value="1"/>
</dbReference>
<dbReference type="InterPro" id="IPR016161">
    <property type="entry name" value="Ald_DH/histidinol_DH"/>
</dbReference>
<gene>
    <name evidence="2" type="ORF">BDW59DRAFT_166634</name>
</gene>